<dbReference type="Proteomes" id="UP000783863">
    <property type="component" value="Unassembled WGS sequence"/>
</dbReference>
<evidence type="ECO:0000259" key="2">
    <source>
        <dbReference type="Pfam" id="PF01408"/>
    </source>
</evidence>
<dbReference type="SUPFAM" id="SSF51735">
    <property type="entry name" value="NAD(P)-binding Rossmann-fold domains"/>
    <property type="match status" value="1"/>
</dbReference>
<dbReference type="GO" id="GO:0000166">
    <property type="term" value="F:nucleotide binding"/>
    <property type="evidence" value="ECO:0007669"/>
    <property type="project" value="InterPro"/>
</dbReference>
<evidence type="ECO:0000313" key="5">
    <source>
        <dbReference type="Proteomes" id="UP000783863"/>
    </source>
</evidence>
<feature type="domain" description="Gfo/Idh/MocA-like oxidoreductase N-terminal" evidence="2">
    <location>
        <begin position="5"/>
        <end position="120"/>
    </location>
</feature>
<dbReference type="PANTHER" id="PTHR43818:SF11">
    <property type="entry name" value="BCDNA.GH03377"/>
    <property type="match status" value="1"/>
</dbReference>
<protein>
    <submittedName>
        <fullName evidence="4">Gfo/Idh/MocA family oxidoreductase</fullName>
    </submittedName>
</protein>
<keyword evidence="5" id="KW-1185">Reference proteome</keyword>
<proteinExistence type="predicted"/>
<dbReference type="Pfam" id="PF01408">
    <property type="entry name" value="GFO_IDH_MocA"/>
    <property type="match status" value="1"/>
</dbReference>
<dbReference type="RefSeq" id="WP_220587287.1">
    <property type="nucleotide sequence ID" value="NZ_RKLQ01000001.1"/>
</dbReference>
<name>A0A8J7YCV7_9EURY</name>
<dbReference type="InterPro" id="IPR055170">
    <property type="entry name" value="GFO_IDH_MocA-like_dom"/>
</dbReference>
<evidence type="ECO:0000259" key="3">
    <source>
        <dbReference type="Pfam" id="PF22725"/>
    </source>
</evidence>
<dbReference type="Pfam" id="PF22725">
    <property type="entry name" value="GFO_IDH_MocA_C3"/>
    <property type="match status" value="1"/>
</dbReference>
<dbReference type="EMBL" id="RKLQ01000001">
    <property type="protein sequence ID" value="MBX0303067.1"/>
    <property type="molecule type" value="Genomic_DNA"/>
</dbReference>
<evidence type="ECO:0000256" key="1">
    <source>
        <dbReference type="ARBA" id="ARBA00023002"/>
    </source>
</evidence>
<dbReference type="AlphaFoldDB" id="A0A8J7YCV7"/>
<keyword evidence="1" id="KW-0560">Oxidoreductase</keyword>
<dbReference type="PANTHER" id="PTHR43818">
    <property type="entry name" value="BCDNA.GH03377"/>
    <property type="match status" value="1"/>
</dbReference>
<comment type="caution">
    <text evidence="4">The sequence shown here is derived from an EMBL/GenBank/DDBJ whole genome shotgun (WGS) entry which is preliminary data.</text>
</comment>
<feature type="domain" description="GFO/IDH/MocA-like oxidoreductase" evidence="3">
    <location>
        <begin position="129"/>
        <end position="253"/>
    </location>
</feature>
<gene>
    <name evidence="4" type="ORF">EGD98_05195</name>
</gene>
<evidence type="ECO:0000313" key="4">
    <source>
        <dbReference type="EMBL" id="MBX0303067.1"/>
    </source>
</evidence>
<reference evidence="4" key="1">
    <citation type="submission" date="2021-06" db="EMBL/GenBank/DDBJ databases">
        <title>Halomicroarcula sp. F24A a new haloarchaeum isolated from saline soil.</title>
        <authorList>
            <person name="Duran-Viseras A."/>
            <person name="Sanchez-Porro C."/>
            <person name="Ventosa A."/>
        </authorList>
    </citation>
    <scope>NUCLEOTIDE SEQUENCE</scope>
    <source>
        <strain evidence="4">F24A</strain>
    </source>
</reference>
<dbReference type="InterPro" id="IPR000683">
    <property type="entry name" value="Gfo/Idh/MocA-like_OxRdtase_N"/>
</dbReference>
<dbReference type="InterPro" id="IPR050463">
    <property type="entry name" value="Gfo/Idh/MocA_oxidrdct_glycsds"/>
</dbReference>
<dbReference type="SUPFAM" id="SSF55347">
    <property type="entry name" value="Glyceraldehyde-3-phosphate dehydrogenase-like, C-terminal domain"/>
    <property type="match status" value="1"/>
</dbReference>
<accession>A0A8J7YCV7</accession>
<sequence length="369" mass="40635">MTLETAVVGGGVVSDYHLSGLQQCPDTELVAICDLDESRAREKATEYDINAYADFEGMLARESLDWIHLCTPVGTHLELARMAMEDGIPVLIEKPVTESVAEAEELERLVEEHDATVSVVHNHNFSPAMRKARQLIEDGTIGRLRSVDLLYAGETFPDDVRRGAWAFELPGGEFEEGLPHPIYMVLNLGGYPESTDSIQASTSLANEYTQEFDYDSVQFQYTTDDGVLCSGTVLASDVPHKVIQVHGDRGSIEIDVVSQSVTVLDRDYQASPKARALANVDHILGRVQGTVENLVAVARRTVDDDWDSVRNLDSHSYQFGEEVRAIQRDEPTAVPVTEGTWTLRIIEAVRAAATEADEEQTVPLSTDST</sequence>
<organism evidence="4 5">
    <name type="scientific">Haloarcula salinisoli</name>
    <dbReference type="NCBI Taxonomy" id="2487746"/>
    <lineage>
        <taxon>Archaea</taxon>
        <taxon>Methanobacteriati</taxon>
        <taxon>Methanobacteriota</taxon>
        <taxon>Stenosarchaea group</taxon>
        <taxon>Halobacteria</taxon>
        <taxon>Halobacteriales</taxon>
        <taxon>Haloarculaceae</taxon>
        <taxon>Haloarcula</taxon>
    </lineage>
</organism>
<dbReference type="InterPro" id="IPR036291">
    <property type="entry name" value="NAD(P)-bd_dom_sf"/>
</dbReference>
<dbReference type="Gene3D" id="3.40.50.720">
    <property type="entry name" value="NAD(P)-binding Rossmann-like Domain"/>
    <property type="match status" value="1"/>
</dbReference>
<dbReference type="GO" id="GO:0016491">
    <property type="term" value="F:oxidoreductase activity"/>
    <property type="evidence" value="ECO:0007669"/>
    <property type="project" value="UniProtKB-KW"/>
</dbReference>
<dbReference type="Gene3D" id="3.30.360.10">
    <property type="entry name" value="Dihydrodipicolinate Reductase, domain 2"/>
    <property type="match status" value="1"/>
</dbReference>